<evidence type="ECO:0000313" key="2">
    <source>
        <dbReference type="EMBL" id="QUH28574.1"/>
    </source>
</evidence>
<keyword evidence="2" id="KW-0808">Transferase</keyword>
<keyword evidence="3" id="KW-1185">Reference proteome</keyword>
<dbReference type="GO" id="GO:0032259">
    <property type="term" value="P:methylation"/>
    <property type="evidence" value="ECO:0007669"/>
    <property type="project" value="UniProtKB-KW"/>
</dbReference>
<dbReference type="EMBL" id="CP058561">
    <property type="protein sequence ID" value="QUH28574.1"/>
    <property type="molecule type" value="Genomic_DNA"/>
</dbReference>
<sequence length="296" mass="34190">MNDSYWDDRLEFLKAIRNGWCNDDYIEFLVDKVWKIEKPVKIIDYGCGFGYIGLLLLPILPEGSTYTGVDISDTLLNDARHIFTELEYDTNFIKCDLNEFLPEEKYDIAISQAVLRHIPNAKSILNKMIHSVIKGGMVICLEGDLEIEKTVQYFSGFDYIGTGMTPLYRKIYRNELNQGGRDYRVGIKIPIYMQELGLKNVDVRLNDRVKFINPYGDSAKHSKEYDEITTAWDWNKRLSYEDKEKMKKTLVDRGLTKGEAKIFSDSHASICDHVIDNKDTVYILKPSCTLISYGIK</sequence>
<dbReference type="Gene3D" id="3.40.50.150">
    <property type="entry name" value="Vaccinia Virus protein VP39"/>
    <property type="match status" value="1"/>
</dbReference>
<evidence type="ECO:0000259" key="1">
    <source>
        <dbReference type="Pfam" id="PF13847"/>
    </source>
</evidence>
<dbReference type="Pfam" id="PF13847">
    <property type="entry name" value="Methyltransf_31"/>
    <property type="match status" value="1"/>
</dbReference>
<keyword evidence="2" id="KW-0489">Methyltransferase</keyword>
<dbReference type="Proteomes" id="UP000677305">
    <property type="component" value="Chromosome"/>
</dbReference>
<dbReference type="Gene3D" id="1.10.150.350">
    <property type="match status" value="1"/>
</dbReference>
<protein>
    <submittedName>
        <fullName evidence="2">Class I SAM-dependent methyltransferase</fullName>
    </submittedName>
</protein>
<dbReference type="InterPro" id="IPR029063">
    <property type="entry name" value="SAM-dependent_MTases_sf"/>
</dbReference>
<gene>
    <name evidence="2" type="ORF">HYG85_06420</name>
</gene>
<dbReference type="PANTHER" id="PTHR43861">
    <property type="entry name" value="TRANS-ACONITATE 2-METHYLTRANSFERASE-RELATED"/>
    <property type="match status" value="1"/>
</dbReference>
<proteinExistence type="predicted"/>
<name>A0A8J8M936_9FIRM</name>
<accession>A0A8J8M936</accession>
<feature type="domain" description="Methyltransferase" evidence="1">
    <location>
        <begin position="37"/>
        <end position="140"/>
    </location>
</feature>
<dbReference type="GO" id="GO:0008168">
    <property type="term" value="F:methyltransferase activity"/>
    <property type="evidence" value="ECO:0007669"/>
    <property type="project" value="UniProtKB-KW"/>
</dbReference>
<dbReference type="RefSeq" id="WP_212692801.1">
    <property type="nucleotide sequence ID" value="NZ_CP058561.1"/>
</dbReference>
<dbReference type="InterPro" id="IPR025714">
    <property type="entry name" value="Methyltranfer_dom"/>
</dbReference>
<dbReference type="KEGG" id="vgu:HYG85_06420"/>
<organism evidence="2 3">
    <name type="scientific">Vallitalea guaymasensis</name>
    <dbReference type="NCBI Taxonomy" id="1185412"/>
    <lineage>
        <taxon>Bacteria</taxon>
        <taxon>Bacillati</taxon>
        <taxon>Bacillota</taxon>
        <taxon>Clostridia</taxon>
        <taxon>Lachnospirales</taxon>
        <taxon>Vallitaleaceae</taxon>
        <taxon>Vallitalea</taxon>
    </lineage>
</organism>
<reference evidence="2 3" key="1">
    <citation type="submission" date="2020-07" db="EMBL/GenBank/DDBJ databases">
        <title>Vallitalea guaymasensis genome.</title>
        <authorList>
            <person name="Postec A."/>
        </authorList>
    </citation>
    <scope>NUCLEOTIDE SEQUENCE [LARGE SCALE GENOMIC DNA]</scope>
    <source>
        <strain evidence="2 3">Ra1766G1</strain>
    </source>
</reference>
<dbReference type="SUPFAM" id="SSF53335">
    <property type="entry name" value="S-adenosyl-L-methionine-dependent methyltransferases"/>
    <property type="match status" value="1"/>
</dbReference>
<dbReference type="CDD" id="cd02440">
    <property type="entry name" value="AdoMet_MTases"/>
    <property type="match status" value="1"/>
</dbReference>
<evidence type="ECO:0000313" key="3">
    <source>
        <dbReference type="Proteomes" id="UP000677305"/>
    </source>
</evidence>
<dbReference type="AlphaFoldDB" id="A0A8J8M936"/>